<protein>
    <submittedName>
        <fullName evidence="1">Uncharacterized protein</fullName>
    </submittedName>
</protein>
<proteinExistence type="predicted"/>
<name>A0ACC3B9X9_9EURO</name>
<comment type="caution">
    <text evidence="1">The sequence shown here is derived from an EMBL/GenBank/DDBJ whole genome shotgun (WGS) entry which is preliminary data.</text>
</comment>
<evidence type="ECO:0000313" key="2">
    <source>
        <dbReference type="Proteomes" id="UP001177260"/>
    </source>
</evidence>
<gene>
    <name evidence="1" type="ORF">N8T08_001904</name>
</gene>
<organism evidence="1 2">
    <name type="scientific">Aspergillus melleus</name>
    <dbReference type="NCBI Taxonomy" id="138277"/>
    <lineage>
        <taxon>Eukaryota</taxon>
        <taxon>Fungi</taxon>
        <taxon>Dikarya</taxon>
        <taxon>Ascomycota</taxon>
        <taxon>Pezizomycotina</taxon>
        <taxon>Eurotiomycetes</taxon>
        <taxon>Eurotiomycetidae</taxon>
        <taxon>Eurotiales</taxon>
        <taxon>Aspergillaceae</taxon>
        <taxon>Aspergillus</taxon>
        <taxon>Aspergillus subgen. Circumdati</taxon>
    </lineage>
</organism>
<reference evidence="1 2" key="1">
    <citation type="journal article" date="2023" name="ACS Omega">
        <title>Identification of the Neoaspergillic Acid Biosynthesis Gene Cluster by Establishing an In Vitro CRISPR-Ribonucleoprotein Genetic System in Aspergillus melleus.</title>
        <authorList>
            <person name="Yuan B."/>
            <person name="Grau M.F."/>
            <person name="Murata R.M."/>
            <person name="Torok T."/>
            <person name="Venkateswaran K."/>
            <person name="Stajich J.E."/>
            <person name="Wang C.C.C."/>
        </authorList>
    </citation>
    <scope>NUCLEOTIDE SEQUENCE [LARGE SCALE GENOMIC DNA]</scope>
    <source>
        <strain evidence="1 2">IMV 1140</strain>
    </source>
</reference>
<dbReference type="Proteomes" id="UP001177260">
    <property type="component" value="Unassembled WGS sequence"/>
</dbReference>
<sequence length="337" mass="39842">MEITRERGPGVAQVNEGDQENLDRQRQTLELCDSIVQDIEVMRETYSDAEINAIVSRFRRAIDNGLENEGRQEDEDSQEGEDQYSEEDEDYDEDEDFDEDEEPEDPEDSWNPFRATMPITHSITEANEVILENVTPGDRLSVINYLSQFYVVHSFLEFHDDPNKLIIRWLLIRKREFYFIDGLTMAKFLRAMDKEDESWFNRRLDQYAIDVRDRVGPDRELDYEAGRVIYGMLHWSIMDAAQRWEVDRGYREIFASNLLWLPTMRVVVDTMADRYREEDPFMGSELGRFHDDFLYLLKQRFLVNLSVPNPDSQLVSTLSRQEHLHILASMNAHFVSR</sequence>
<dbReference type="EMBL" id="JAOPJF010000013">
    <property type="protein sequence ID" value="KAK1147165.1"/>
    <property type="molecule type" value="Genomic_DNA"/>
</dbReference>
<keyword evidence="2" id="KW-1185">Reference proteome</keyword>
<accession>A0ACC3B9X9</accession>
<evidence type="ECO:0000313" key="1">
    <source>
        <dbReference type="EMBL" id="KAK1147165.1"/>
    </source>
</evidence>